<evidence type="ECO:0000256" key="17">
    <source>
        <dbReference type="ARBA" id="ARBA00070582"/>
    </source>
</evidence>
<dbReference type="GO" id="GO:0003881">
    <property type="term" value="F:CDP-diacylglycerol-inositol 3-phosphatidyltransferase activity"/>
    <property type="evidence" value="ECO:0007669"/>
    <property type="project" value="UniProtKB-UniRule"/>
</dbReference>
<evidence type="ECO:0000256" key="9">
    <source>
        <dbReference type="ARBA" id="ARBA00022723"/>
    </source>
</evidence>
<feature type="transmembrane region" description="Helical" evidence="20">
    <location>
        <begin position="21"/>
        <end position="41"/>
    </location>
</feature>
<keyword evidence="14 18" id="KW-0594">Phospholipid biosynthesis</keyword>
<evidence type="ECO:0000256" key="15">
    <source>
        <dbReference type="ARBA" id="ARBA00023211"/>
    </source>
</evidence>
<keyword evidence="12 18" id="KW-0443">Lipid metabolism</keyword>
<dbReference type="GO" id="GO:0005794">
    <property type="term" value="C:Golgi apparatus"/>
    <property type="evidence" value="ECO:0007669"/>
    <property type="project" value="TreeGrafter"/>
</dbReference>
<evidence type="ECO:0000256" key="6">
    <source>
        <dbReference type="ARBA" id="ARBA00022516"/>
    </source>
</evidence>
<evidence type="ECO:0000256" key="20">
    <source>
        <dbReference type="SAM" id="Phobius"/>
    </source>
</evidence>
<protein>
    <recommendedName>
        <fullName evidence="17 18">CDP-diacylglycerol--inositol 3-phosphatidyltransferase</fullName>
        <ecNumber evidence="5 18">2.7.8.11</ecNumber>
    </recommendedName>
</protein>
<keyword evidence="15" id="KW-0464">Manganese</keyword>
<evidence type="ECO:0000256" key="14">
    <source>
        <dbReference type="ARBA" id="ARBA00023209"/>
    </source>
</evidence>
<comment type="similarity">
    <text evidence="4 18 19">Belongs to the CDP-alcohol phosphatidyltransferase class-I family.</text>
</comment>
<dbReference type="InterPro" id="IPR048254">
    <property type="entry name" value="CDP_ALCOHOL_P_TRANSF_CS"/>
</dbReference>
<keyword evidence="13 18" id="KW-0472">Membrane</keyword>
<feature type="transmembrane region" description="Helical" evidence="20">
    <location>
        <begin position="152"/>
        <end position="170"/>
    </location>
</feature>
<dbReference type="GO" id="GO:0046872">
    <property type="term" value="F:metal ion binding"/>
    <property type="evidence" value="ECO:0007669"/>
    <property type="project" value="UniProtKB-KW"/>
</dbReference>
<evidence type="ECO:0000256" key="7">
    <source>
        <dbReference type="ARBA" id="ARBA00022679"/>
    </source>
</evidence>
<dbReference type="Gene3D" id="1.20.120.1760">
    <property type="match status" value="1"/>
</dbReference>
<dbReference type="GO" id="GO:0016020">
    <property type="term" value="C:membrane"/>
    <property type="evidence" value="ECO:0007669"/>
    <property type="project" value="UniProtKB-SubCell"/>
</dbReference>
<dbReference type="FunFam" id="1.20.120.1760:FF:000003">
    <property type="entry name" value="CDP-diacylglycerol--inositol 3-phosphatidyltransferase"/>
    <property type="match status" value="1"/>
</dbReference>
<comment type="cofactor">
    <cofactor evidence="2">
        <name>Mg(2+)</name>
        <dbReference type="ChEBI" id="CHEBI:18420"/>
    </cofactor>
</comment>
<keyword evidence="8 20" id="KW-0812">Transmembrane</keyword>
<comment type="cofactor">
    <cofactor evidence="1">
        <name>Mn(2+)</name>
        <dbReference type="ChEBI" id="CHEBI:29035"/>
    </cofactor>
</comment>
<keyword evidence="9" id="KW-0479">Metal-binding</keyword>
<organism evidence="21">
    <name type="scientific">Pseudodiaptomus poplesia</name>
    <dbReference type="NCBI Taxonomy" id="213370"/>
    <lineage>
        <taxon>Eukaryota</taxon>
        <taxon>Metazoa</taxon>
        <taxon>Ecdysozoa</taxon>
        <taxon>Arthropoda</taxon>
        <taxon>Crustacea</taxon>
        <taxon>Multicrustacea</taxon>
        <taxon>Hexanauplia</taxon>
        <taxon>Copepoda</taxon>
        <taxon>Calanoida</taxon>
        <taxon>Pseudodiaptomidae</taxon>
        <taxon>Pseudodiaptomus</taxon>
    </lineage>
</organism>
<reference evidence="21" key="1">
    <citation type="journal article" date="2015" name="Sci. Rep.">
        <title>Spliced leader RNA trans-splicing discovered in copepods.</title>
        <authorList>
            <person name="Yang F."/>
            <person name="Xu D."/>
            <person name="Zhuang Y."/>
            <person name="Yi X."/>
            <person name="Huang Y."/>
            <person name="Chen H."/>
            <person name="Lin S."/>
            <person name="Campbell D.A."/>
            <person name="Sturm N.R."/>
            <person name="Liu G."/>
            <person name="Zhang H."/>
        </authorList>
    </citation>
    <scope>NUCLEOTIDE SEQUENCE</scope>
</reference>
<dbReference type="PANTHER" id="PTHR15362:SF4">
    <property type="entry name" value="CDP-DIACYLGLYCEROL--INOSITOL 3-PHOSPHATIDYLTRANSFERASE"/>
    <property type="match status" value="1"/>
</dbReference>
<evidence type="ECO:0000256" key="19">
    <source>
        <dbReference type="RuleBase" id="RU003750"/>
    </source>
</evidence>
<feature type="transmembrane region" description="Helical" evidence="20">
    <location>
        <begin position="177"/>
        <end position="200"/>
    </location>
</feature>
<dbReference type="GO" id="GO:0006661">
    <property type="term" value="P:phosphatidylinositol biosynthetic process"/>
    <property type="evidence" value="ECO:0007669"/>
    <property type="project" value="TreeGrafter"/>
</dbReference>
<comment type="catalytic activity">
    <reaction evidence="18">
        <text>a CDP-1,2-diacyl-sn-glycerol + myo-inositol = a 1,2-diacyl-sn-glycero-3-phospho-(1D-myo-inositol) + CMP + H(+)</text>
        <dbReference type="Rhea" id="RHEA:11580"/>
        <dbReference type="ChEBI" id="CHEBI:15378"/>
        <dbReference type="ChEBI" id="CHEBI:17268"/>
        <dbReference type="ChEBI" id="CHEBI:57880"/>
        <dbReference type="ChEBI" id="CHEBI:58332"/>
        <dbReference type="ChEBI" id="CHEBI:60377"/>
        <dbReference type="EC" id="2.7.8.11"/>
    </reaction>
</comment>
<evidence type="ECO:0000256" key="16">
    <source>
        <dbReference type="ARBA" id="ARBA00023264"/>
    </source>
</evidence>
<evidence type="ECO:0000256" key="10">
    <source>
        <dbReference type="ARBA" id="ARBA00022842"/>
    </source>
</evidence>
<evidence type="ECO:0000256" key="5">
    <source>
        <dbReference type="ARBA" id="ARBA00013212"/>
    </source>
</evidence>
<dbReference type="Pfam" id="PF01066">
    <property type="entry name" value="CDP-OH_P_transf"/>
    <property type="match status" value="1"/>
</dbReference>
<keyword evidence="7 18" id="KW-0808">Transferase</keyword>
<dbReference type="InterPro" id="IPR000462">
    <property type="entry name" value="CDP-OH_P_trans"/>
</dbReference>
<dbReference type="EMBL" id="KT755020">
    <property type="protein sequence ID" value="ALS04854.1"/>
    <property type="molecule type" value="mRNA"/>
</dbReference>
<keyword evidence="6 18" id="KW-0444">Lipid biosynthesis</keyword>
<dbReference type="InterPro" id="IPR043130">
    <property type="entry name" value="CDP-OH_PTrfase_TM_dom"/>
</dbReference>
<keyword evidence="11 20" id="KW-1133">Transmembrane helix</keyword>
<evidence type="ECO:0000256" key="4">
    <source>
        <dbReference type="ARBA" id="ARBA00010441"/>
    </source>
</evidence>
<dbReference type="PIRSF" id="PIRSF000848">
    <property type="entry name" value="CDP_diag_ino_3_P"/>
    <property type="match status" value="1"/>
</dbReference>
<dbReference type="EC" id="2.7.8.11" evidence="5 18"/>
<evidence type="ECO:0000313" key="21">
    <source>
        <dbReference type="EMBL" id="ALS04854.1"/>
    </source>
</evidence>
<name>A0A0U2V9C7_9MAXI</name>
<evidence type="ECO:0000256" key="3">
    <source>
        <dbReference type="ARBA" id="ARBA00004141"/>
    </source>
</evidence>
<evidence type="ECO:0000256" key="18">
    <source>
        <dbReference type="PIRNR" id="PIRNR000848"/>
    </source>
</evidence>
<dbReference type="InterPro" id="IPR014387">
    <property type="entry name" value="CDP_diag_ino_3_P_euk"/>
</dbReference>
<evidence type="ECO:0000256" key="12">
    <source>
        <dbReference type="ARBA" id="ARBA00023098"/>
    </source>
</evidence>
<evidence type="ECO:0000256" key="1">
    <source>
        <dbReference type="ARBA" id="ARBA00001936"/>
    </source>
</evidence>
<evidence type="ECO:0000256" key="2">
    <source>
        <dbReference type="ARBA" id="ARBA00001946"/>
    </source>
</evidence>
<sequence length="223" mass="25337">MSSDLEKSFRELANTENVFMFVPNLIGYGRIFLALLSFWFMPTNYVLASWCYILSGLLDAVDGHAARMLGQSSKFGAMLDMLTDRCATMCLLATLCTFYPSFMFFFQLSMTIDISCHWIHLHTSLLEGKTSHKFMDPTGNWFMHKYYTDRRVLFAMCAGNELFYASIYLLNFTSGPFYMFVPLAIVTFPVAVLKLGIALLQGYLAAQNIAAIDTKERAEAKKE</sequence>
<dbReference type="PROSITE" id="PS00379">
    <property type="entry name" value="CDP_ALCOHOL_P_TRANSF"/>
    <property type="match status" value="1"/>
</dbReference>
<dbReference type="PANTHER" id="PTHR15362">
    <property type="entry name" value="PHOSPHATIDYLINOSITOL SYNTHASE"/>
    <property type="match status" value="1"/>
</dbReference>
<evidence type="ECO:0000256" key="13">
    <source>
        <dbReference type="ARBA" id="ARBA00023136"/>
    </source>
</evidence>
<evidence type="ECO:0000256" key="11">
    <source>
        <dbReference type="ARBA" id="ARBA00022989"/>
    </source>
</evidence>
<keyword evidence="16 18" id="KW-1208">Phospholipid metabolism</keyword>
<proteinExistence type="evidence at transcript level"/>
<comment type="subcellular location">
    <subcellularLocation>
        <location evidence="3">Membrane</location>
        <topology evidence="3">Multi-pass membrane protein</topology>
    </subcellularLocation>
</comment>
<accession>A0A0U2V9C7</accession>
<evidence type="ECO:0000256" key="8">
    <source>
        <dbReference type="ARBA" id="ARBA00022692"/>
    </source>
</evidence>
<keyword evidence="10" id="KW-0460">Magnesium</keyword>
<feature type="transmembrane region" description="Helical" evidence="20">
    <location>
        <begin position="86"/>
        <end position="106"/>
    </location>
</feature>
<dbReference type="AlphaFoldDB" id="A0A0U2V9C7"/>